<dbReference type="EMBL" id="CP046600">
    <property type="protein sequence ID" value="QUR67810.1"/>
    <property type="molecule type" value="Genomic_DNA"/>
</dbReference>
<evidence type="ECO:0000256" key="2">
    <source>
        <dbReference type="SAM" id="MobiDB-lite"/>
    </source>
</evidence>
<name>A0A975PX39_9MYCO</name>
<feature type="region of interest" description="Disordered" evidence="2">
    <location>
        <begin position="323"/>
        <end position="351"/>
    </location>
</feature>
<dbReference type="PANTHER" id="PTHR43674">
    <property type="entry name" value="NITRILASE C965.09-RELATED"/>
    <property type="match status" value="1"/>
</dbReference>
<dbReference type="InterPro" id="IPR003010">
    <property type="entry name" value="C-N_Hydrolase"/>
</dbReference>
<dbReference type="RefSeq" id="WP_211695384.1">
    <property type="nucleotide sequence ID" value="NZ_CP046600.1"/>
</dbReference>
<feature type="compositionally biased region" description="Low complexity" evidence="2">
    <location>
        <begin position="339"/>
        <end position="351"/>
    </location>
</feature>
<sequence>MTATVTISAVQPALQLGAVEANLRRVEDLIRDAHREHHAEVIIVPEASTSPNVYSRTLRHVARSVDGAPFELYTRLARELGCVIGGGFLARRGGDVYGTYVLAEPDGRVHLHDKDIPTMWEQNYYRGGDDDGVTYCRALDAPVGLASGWEWARYRTARRLAGRIQLLLGGMCWPSYPLNWWPLKPWIRREHGLQRQFARELPRQVARLIGAPVAIASHVGDIAFETPLGPGIPWNTVMVGETQICERDGTMLARLAYEDGEGHVAAPVTLNRPEPVDPIDDRFWIPNQTVSLRILWHAMNGHGAAKYRAMRTLRRHTWQRLPAGDLPDEISPPTPDQTPPATTAADRGSVS</sequence>
<protein>
    <submittedName>
        <fullName evidence="4">Carbon-nitrogen hydrolase family protein</fullName>
    </submittedName>
</protein>
<gene>
    <name evidence="4" type="ORF">F6B93_12485</name>
</gene>
<dbReference type="Pfam" id="PF00795">
    <property type="entry name" value="CN_hydrolase"/>
    <property type="match status" value="1"/>
</dbReference>
<dbReference type="GO" id="GO:0033388">
    <property type="term" value="P:putrescine biosynthetic process from arginine"/>
    <property type="evidence" value="ECO:0007669"/>
    <property type="project" value="TreeGrafter"/>
</dbReference>
<accession>A0A975PX39</accession>
<evidence type="ECO:0000259" key="3">
    <source>
        <dbReference type="PROSITE" id="PS50263"/>
    </source>
</evidence>
<keyword evidence="1 4" id="KW-0378">Hydrolase</keyword>
<dbReference type="AlphaFoldDB" id="A0A975PX39"/>
<dbReference type="PROSITE" id="PS50263">
    <property type="entry name" value="CN_HYDROLASE"/>
    <property type="match status" value="1"/>
</dbReference>
<dbReference type="Gene3D" id="3.60.110.10">
    <property type="entry name" value="Carbon-nitrogen hydrolase"/>
    <property type="match status" value="1"/>
</dbReference>
<feature type="domain" description="CN hydrolase" evidence="3">
    <location>
        <begin position="5"/>
        <end position="270"/>
    </location>
</feature>
<evidence type="ECO:0000256" key="1">
    <source>
        <dbReference type="ARBA" id="ARBA00022801"/>
    </source>
</evidence>
<reference evidence="4" key="1">
    <citation type="submission" date="2019-12" db="EMBL/GenBank/DDBJ databases">
        <title>Mycobacterium spongiae sp. nov.</title>
        <authorList>
            <person name="Stinear T."/>
        </authorList>
    </citation>
    <scope>NUCLEOTIDE SEQUENCE</scope>
    <source>
        <strain evidence="4">FSD4b-SM</strain>
    </source>
</reference>
<dbReference type="PANTHER" id="PTHR43674:SF2">
    <property type="entry name" value="BETA-UREIDOPROPIONASE"/>
    <property type="match status" value="1"/>
</dbReference>
<dbReference type="Proteomes" id="UP000682202">
    <property type="component" value="Chromosome"/>
</dbReference>
<dbReference type="CDD" id="cd07197">
    <property type="entry name" value="nitrilase"/>
    <property type="match status" value="1"/>
</dbReference>
<dbReference type="InterPro" id="IPR036526">
    <property type="entry name" value="C-N_Hydrolase_sf"/>
</dbReference>
<organism evidence="4 5">
    <name type="scientific">Mycobacterium spongiae</name>
    <dbReference type="NCBI Taxonomy" id="886343"/>
    <lineage>
        <taxon>Bacteria</taxon>
        <taxon>Bacillati</taxon>
        <taxon>Actinomycetota</taxon>
        <taxon>Actinomycetes</taxon>
        <taxon>Mycobacteriales</taxon>
        <taxon>Mycobacteriaceae</taxon>
        <taxon>Mycobacterium</taxon>
    </lineage>
</organism>
<dbReference type="KEGG" id="mspg:F6B93_12485"/>
<proteinExistence type="predicted"/>
<dbReference type="SUPFAM" id="SSF56317">
    <property type="entry name" value="Carbon-nitrogen hydrolase"/>
    <property type="match status" value="1"/>
</dbReference>
<evidence type="ECO:0000313" key="5">
    <source>
        <dbReference type="Proteomes" id="UP000682202"/>
    </source>
</evidence>
<keyword evidence="5" id="KW-1185">Reference proteome</keyword>
<dbReference type="GO" id="GO:0050126">
    <property type="term" value="F:N-carbamoylputrescine amidase activity"/>
    <property type="evidence" value="ECO:0007669"/>
    <property type="project" value="TreeGrafter"/>
</dbReference>
<evidence type="ECO:0000313" key="4">
    <source>
        <dbReference type="EMBL" id="QUR67810.1"/>
    </source>
</evidence>
<dbReference type="InterPro" id="IPR050345">
    <property type="entry name" value="Aliph_Amidase/BUP"/>
</dbReference>